<evidence type="ECO:0000256" key="1">
    <source>
        <dbReference type="SAM" id="MobiDB-lite"/>
    </source>
</evidence>
<evidence type="ECO:0000313" key="5">
    <source>
        <dbReference type="Proteomes" id="UP000277007"/>
    </source>
</evidence>
<feature type="compositionally biased region" description="Low complexity" evidence="1">
    <location>
        <begin position="177"/>
        <end position="187"/>
    </location>
</feature>
<protein>
    <submittedName>
        <fullName evidence="4">SPOR domain-containing protein</fullName>
    </submittedName>
</protein>
<evidence type="ECO:0000256" key="2">
    <source>
        <dbReference type="SAM" id="Phobius"/>
    </source>
</evidence>
<feature type="compositionally biased region" description="Pro residues" evidence="1">
    <location>
        <begin position="10"/>
        <end position="21"/>
    </location>
</feature>
<dbReference type="Gene3D" id="3.30.70.1070">
    <property type="entry name" value="Sporulation related repeat"/>
    <property type="match status" value="1"/>
</dbReference>
<dbReference type="InterPro" id="IPR007730">
    <property type="entry name" value="SPOR-like_dom"/>
</dbReference>
<dbReference type="GO" id="GO:0042834">
    <property type="term" value="F:peptidoglycan binding"/>
    <property type="evidence" value="ECO:0007669"/>
    <property type="project" value="InterPro"/>
</dbReference>
<feature type="compositionally biased region" description="Low complexity" evidence="1">
    <location>
        <begin position="287"/>
        <end position="296"/>
    </location>
</feature>
<dbReference type="Pfam" id="PF05036">
    <property type="entry name" value="SPOR"/>
    <property type="match status" value="1"/>
</dbReference>
<proteinExistence type="predicted"/>
<dbReference type="EMBL" id="RXMA01000002">
    <property type="protein sequence ID" value="RTR23790.1"/>
    <property type="molecule type" value="Genomic_DNA"/>
</dbReference>
<feature type="region of interest" description="Disordered" evidence="1">
    <location>
        <begin position="177"/>
        <end position="321"/>
    </location>
</feature>
<organism evidence="4 5">
    <name type="scientific">Azospirillum griseum</name>
    <dbReference type="NCBI Taxonomy" id="2496639"/>
    <lineage>
        <taxon>Bacteria</taxon>
        <taxon>Pseudomonadati</taxon>
        <taxon>Pseudomonadota</taxon>
        <taxon>Alphaproteobacteria</taxon>
        <taxon>Rhodospirillales</taxon>
        <taxon>Azospirillaceae</taxon>
        <taxon>Azospirillum</taxon>
    </lineage>
</organism>
<dbReference type="Proteomes" id="UP000277007">
    <property type="component" value="Unassembled WGS sequence"/>
</dbReference>
<feature type="compositionally biased region" description="Pro residues" evidence="1">
    <location>
        <begin position="113"/>
        <end position="131"/>
    </location>
</feature>
<feature type="transmembrane region" description="Helical" evidence="2">
    <location>
        <begin position="36"/>
        <end position="56"/>
    </location>
</feature>
<feature type="region of interest" description="Disordered" evidence="1">
    <location>
        <begin position="103"/>
        <end position="131"/>
    </location>
</feature>
<feature type="compositionally biased region" description="Low complexity" evidence="1">
    <location>
        <begin position="194"/>
        <end position="236"/>
    </location>
</feature>
<sequence length="407" mass="40272">MGNGVGEGPYAPPPYGAPPQPSSHGVRVGYRPPNRLGVGFAAFGLIAFAGALMIGFRGGDRLSGDGPPLITADKTATKSRPEQPGGMDVPHQDKLVYDRLHDRGGKPNVERLLPPPEAALPRPVVTPPMPSLPSLPSVPVIGQLPTAPGGTTTVPRDTVESAALSSSAAAVTAPVAAAPSASGAKPGAQPPAKPAATANTPAASAKAPQPTTPQTTATTPPKPTASTNAASSAAKPVATSQANPPQGGATPAARPAANSQPSAAPTPVAAPRTSIAAAPIAPPPPASGATASTAAKPVPPAPTTPVPAAATPANPAKATPAVVGGAGQWRVQLASVRSEAEASAEWKRLAGRHPEALGSLSFQAAKIDLDGKGTFYRVQGTGADEARAKSICAQLRAQNVGCVVVRP</sequence>
<dbReference type="AlphaFoldDB" id="A0A3S0I487"/>
<dbReference type="InterPro" id="IPR036680">
    <property type="entry name" value="SPOR-like_sf"/>
</dbReference>
<keyword evidence="5" id="KW-1185">Reference proteome</keyword>
<name>A0A3S0I487_9PROT</name>
<reference evidence="4 5" key="1">
    <citation type="submission" date="2018-12" db="EMBL/GenBank/DDBJ databases">
        <authorList>
            <person name="Yang Y."/>
        </authorList>
    </citation>
    <scope>NUCLEOTIDE SEQUENCE [LARGE SCALE GENOMIC DNA]</scope>
    <source>
        <strain evidence="4 5">L-25-5w-1</strain>
    </source>
</reference>
<keyword evidence="2" id="KW-0472">Membrane</keyword>
<evidence type="ECO:0000313" key="4">
    <source>
        <dbReference type="EMBL" id="RTR23790.1"/>
    </source>
</evidence>
<keyword evidence="2" id="KW-0812">Transmembrane</keyword>
<feature type="compositionally biased region" description="Low complexity" evidence="1">
    <location>
        <begin position="269"/>
        <end position="279"/>
    </location>
</feature>
<gene>
    <name evidence="4" type="ORF">EJ903_02650</name>
</gene>
<dbReference type="SUPFAM" id="SSF110997">
    <property type="entry name" value="Sporulation related repeat"/>
    <property type="match status" value="1"/>
</dbReference>
<dbReference type="OrthoDB" id="7338235at2"/>
<feature type="compositionally biased region" description="Low complexity" evidence="1">
    <location>
        <begin position="306"/>
        <end position="321"/>
    </location>
</feature>
<comment type="caution">
    <text evidence="4">The sequence shown here is derived from an EMBL/GenBank/DDBJ whole genome shotgun (WGS) entry which is preliminary data.</text>
</comment>
<feature type="region of interest" description="Disordered" evidence="1">
    <location>
        <begin position="1"/>
        <end position="28"/>
    </location>
</feature>
<dbReference type="PROSITE" id="PS51724">
    <property type="entry name" value="SPOR"/>
    <property type="match status" value="1"/>
</dbReference>
<accession>A0A3S0I487</accession>
<evidence type="ECO:0000259" key="3">
    <source>
        <dbReference type="PROSITE" id="PS51724"/>
    </source>
</evidence>
<keyword evidence="2" id="KW-1133">Transmembrane helix</keyword>
<feature type="domain" description="SPOR" evidence="3">
    <location>
        <begin position="323"/>
        <end position="407"/>
    </location>
</feature>